<dbReference type="Proteomes" id="UP000250235">
    <property type="component" value="Unassembled WGS sequence"/>
</dbReference>
<sequence length="286" mass="31700">MRVIERLGNSQFSHMRYGLSSLAVAAAAAADCRRRRRRFSRRKVVSGQLDEENPFVQNSSVLLVQADEGVPVLVVDRIGDIYRSLPRRADVIVTTVGSRHKCHQDQDSRNIAAHRPPEAAARGGATTSAIERAGRALVAQAMAGACAPVAHHGRCVTCLVAPQVGRPCANRCAVGRAPLRACWPDRCASVRRPSRDGCVTHACDDGRRVVDRLRAKEAPLRAWHRPLVETRWALSAAVGAAVRRSWRDIARGRVREFFVRRPPFSRRSAEVPAMSWPVKCDFNYEM</sequence>
<evidence type="ECO:0000313" key="2">
    <source>
        <dbReference type="EMBL" id="KZV27653.1"/>
    </source>
</evidence>
<organism evidence="2 3">
    <name type="scientific">Dorcoceras hygrometricum</name>
    <dbReference type="NCBI Taxonomy" id="472368"/>
    <lineage>
        <taxon>Eukaryota</taxon>
        <taxon>Viridiplantae</taxon>
        <taxon>Streptophyta</taxon>
        <taxon>Embryophyta</taxon>
        <taxon>Tracheophyta</taxon>
        <taxon>Spermatophyta</taxon>
        <taxon>Magnoliopsida</taxon>
        <taxon>eudicotyledons</taxon>
        <taxon>Gunneridae</taxon>
        <taxon>Pentapetalae</taxon>
        <taxon>asterids</taxon>
        <taxon>lamiids</taxon>
        <taxon>Lamiales</taxon>
        <taxon>Gesneriaceae</taxon>
        <taxon>Didymocarpoideae</taxon>
        <taxon>Trichosporeae</taxon>
        <taxon>Loxocarpinae</taxon>
        <taxon>Dorcoceras</taxon>
    </lineage>
</organism>
<protein>
    <submittedName>
        <fullName evidence="2">Uncharacterized protein</fullName>
    </submittedName>
</protein>
<feature type="region of interest" description="Disordered" evidence="1">
    <location>
        <begin position="103"/>
        <end position="124"/>
    </location>
</feature>
<evidence type="ECO:0000256" key="1">
    <source>
        <dbReference type="SAM" id="MobiDB-lite"/>
    </source>
</evidence>
<proteinExistence type="predicted"/>
<name>A0A2Z7B072_9LAMI</name>
<dbReference type="AlphaFoldDB" id="A0A2Z7B072"/>
<keyword evidence="3" id="KW-1185">Reference proteome</keyword>
<dbReference type="EMBL" id="KV010475">
    <property type="protein sequence ID" value="KZV27653.1"/>
    <property type="molecule type" value="Genomic_DNA"/>
</dbReference>
<evidence type="ECO:0000313" key="3">
    <source>
        <dbReference type="Proteomes" id="UP000250235"/>
    </source>
</evidence>
<reference evidence="2 3" key="1">
    <citation type="journal article" date="2015" name="Proc. Natl. Acad. Sci. U.S.A.">
        <title>The resurrection genome of Boea hygrometrica: A blueprint for survival of dehydration.</title>
        <authorList>
            <person name="Xiao L."/>
            <person name="Yang G."/>
            <person name="Zhang L."/>
            <person name="Yang X."/>
            <person name="Zhao S."/>
            <person name="Ji Z."/>
            <person name="Zhou Q."/>
            <person name="Hu M."/>
            <person name="Wang Y."/>
            <person name="Chen M."/>
            <person name="Xu Y."/>
            <person name="Jin H."/>
            <person name="Xiao X."/>
            <person name="Hu G."/>
            <person name="Bao F."/>
            <person name="Hu Y."/>
            <person name="Wan P."/>
            <person name="Li L."/>
            <person name="Deng X."/>
            <person name="Kuang T."/>
            <person name="Xiang C."/>
            <person name="Zhu J.K."/>
            <person name="Oliver M.J."/>
            <person name="He Y."/>
        </authorList>
    </citation>
    <scope>NUCLEOTIDE SEQUENCE [LARGE SCALE GENOMIC DNA]</scope>
    <source>
        <strain evidence="3">cv. XS01</strain>
    </source>
</reference>
<accession>A0A2Z7B072</accession>
<gene>
    <name evidence="2" type="ORF">F511_42103</name>
</gene>